<dbReference type="Proteomes" id="UP001552299">
    <property type="component" value="Unassembled WGS sequence"/>
</dbReference>
<comment type="caution">
    <text evidence="1">The sequence shown here is derived from an EMBL/GenBank/DDBJ whole genome shotgun (WGS) entry which is preliminary data.</text>
</comment>
<evidence type="ECO:0000313" key="2">
    <source>
        <dbReference type="Proteomes" id="UP001552299"/>
    </source>
</evidence>
<reference evidence="1 2" key="1">
    <citation type="journal article" date="2024" name="Plant Biotechnol. J.">
        <title>Dendrobium thyrsiflorum genome and its molecular insights into genes involved in important horticultural traits.</title>
        <authorList>
            <person name="Chen B."/>
            <person name="Wang J.Y."/>
            <person name="Zheng P.J."/>
            <person name="Li K.L."/>
            <person name="Liang Y.M."/>
            <person name="Chen X.F."/>
            <person name="Zhang C."/>
            <person name="Zhao X."/>
            <person name="He X."/>
            <person name="Zhang G.Q."/>
            <person name="Liu Z.J."/>
            <person name="Xu Q."/>
        </authorList>
    </citation>
    <scope>NUCLEOTIDE SEQUENCE [LARGE SCALE GENOMIC DNA]</scope>
    <source>
        <strain evidence="1">GZMU011</strain>
    </source>
</reference>
<dbReference type="EMBL" id="JANQDX010000006">
    <property type="protein sequence ID" value="KAL0922756.1"/>
    <property type="molecule type" value="Genomic_DNA"/>
</dbReference>
<organism evidence="1 2">
    <name type="scientific">Dendrobium thyrsiflorum</name>
    <name type="common">Pinecone-like raceme dendrobium</name>
    <name type="synonym">Orchid</name>
    <dbReference type="NCBI Taxonomy" id="117978"/>
    <lineage>
        <taxon>Eukaryota</taxon>
        <taxon>Viridiplantae</taxon>
        <taxon>Streptophyta</taxon>
        <taxon>Embryophyta</taxon>
        <taxon>Tracheophyta</taxon>
        <taxon>Spermatophyta</taxon>
        <taxon>Magnoliopsida</taxon>
        <taxon>Liliopsida</taxon>
        <taxon>Asparagales</taxon>
        <taxon>Orchidaceae</taxon>
        <taxon>Epidendroideae</taxon>
        <taxon>Malaxideae</taxon>
        <taxon>Dendrobiinae</taxon>
        <taxon>Dendrobium</taxon>
    </lineage>
</organism>
<evidence type="ECO:0000313" key="1">
    <source>
        <dbReference type="EMBL" id="KAL0922756.1"/>
    </source>
</evidence>
<proteinExistence type="predicted"/>
<protein>
    <submittedName>
        <fullName evidence="1">Uncharacterized protein</fullName>
    </submittedName>
</protein>
<sequence length="120" mass="12803">MNRGTIESGIFICGNGRLHLAPSVGNGLLNDIGFEEDLSTGVTLNLPELCRFTNLQGSDEPDVNQSVVAVDLSSGLRSAKLPISGRDRTRPSISSLDIGLGDTLLSFVKDNILFVGWCNL</sequence>
<dbReference type="AlphaFoldDB" id="A0ABD0VDM4"/>
<keyword evidence="2" id="KW-1185">Reference proteome</keyword>
<name>A0ABD0VDM4_DENTH</name>
<gene>
    <name evidence="1" type="ORF">M5K25_006771</name>
</gene>
<accession>A0ABD0VDM4</accession>